<feature type="non-terminal residue" evidence="4">
    <location>
        <position position="1"/>
    </location>
</feature>
<feature type="repeat" description="ANK" evidence="3">
    <location>
        <begin position="21"/>
        <end position="43"/>
    </location>
</feature>
<dbReference type="PROSITE" id="PS50088">
    <property type="entry name" value="ANK_REPEAT"/>
    <property type="match status" value="3"/>
</dbReference>
<keyword evidence="2 3" id="KW-0040">ANK repeat</keyword>
<evidence type="ECO:0000313" key="4">
    <source>
        <dbReference type="EMBL" id="KAK8719210.1"/>
    </source>
</evidence>
<reference evidence="4 5" key="1">
    <citation type="journal article" date="2024" name="BMC Genomics">
        <title>Genome assembly of redclaw crayfish (Cherax quadricarinatus) provides insights into its immune adaptation and hypoxia tolerance.</title>
        <authorList>
            <person name="Liu Z."/>
            <person name="Zheng J."/>
            <person name="Li H."/>
            <person name="Fang K."/>
            <person name="Wang S."/>
            <person name="He J."/>
            <person name="Zhou D."/>
            <person name="Weng S."/>
            <person name="Chi M."/>
            <person name="Gu Z."/>
            <person name="He J."/>
            <person name="Li F."/>
            <person name="Wang M."/>
        </authorList>
    </citation>
    <scope>NUCLEOTIDE SEQUENCE [LARGE SCALE GENOMIC DNA]</scope>
    <source>
        <strain evidence="4">ZL_2023a</strain>
    </source>
</reference>
<dbReference type="InterPro" id="IPR002110">
    <property type="entry name" value="Ankyrin_rpt"/>
</dbReference>
<evidence type="ECO:0000256" key="1">
    <source>
        <dbReference type="ARBA" id="ARBA00022737"/>
    </source>
</evidence>
<dbReference type="Pfam" id="PF00023">
    <property type="entry name" value="Ank"/>
    <property type="match status" value="1"/>
</dbReference>
<dbReference type="Proteomes" id="UP001445076">
    <property type="component" value="Unassembled WGS sequence"/>
</dbReference>
<accession>A0AAW0VRG2</accession>
<keyword evidence="1" id="KW-0677">Repeat</keyword>
<dbReference type="PROSITE" id="PS50297">
    <property type="entry name" value="ANK_REP_REGION"/>
    <property type="match status" value="3"/>
</dbReference>
<feature type="repeat" description="ANK" evidence="3">
    <location>
        <begin position="88"/>
        <end position="110"/>
    </location>
</feature>
<dbReference type="SMART" id="SM00248">
    <property type="entry name" value="ANK"/>
    <property type="match status" value="3"/>
</dbReference>
<organism evidence="4 5">
    <name type="scientific">Cherax quadricarinatus</name>
    <name type="common">Australian red claw crayfish</name>
    <dbReference type="NCBI Taxonomy" id="27406"/>
    <lineage>
        <taxon>Eukaryota</taxon>
        <taxon>Metazoa</taxon>
        <taxon>Ecdysozoa</taxon>
        <taxon>Arthropoda</taxon>
        <taxon>Crustacea</taxon>
        <taxon>Multicrustacea</taxon>
        <taxon>Malacostraca</taxon>
        <taxon>Eumalacostraca</taxon>
        <taxon>Eucarida</taxon>
        <taxon>Decapoda</taxon>
        <taxon>Pleocyemata</taxon>
        <taxon>Astacidea</taxon>
        <taxon>Parastacoidea</taxon>
        <taxon>Parastacidae</taxon>
        <taxon>Cherax</taxon>
    </lineage>
</organism>
<dbReference type="Pfam" id="PF12796">
    <property type="entry name" value="Ank_2"/>
    <property type="match status" value="1"/>
</dbReference>
<evidence type="ECO:0000256" key="2">
    <source>
        <dbReference type="ARBA" id="ARBA00023043"/>
    </source>
</evidence>
<dbReference type="EMBL" id="JARKIK010002761">
    <property type="protein sequence ID" value="KAK8719210.1"/>
    <property type="molecule type" value="Genomic_DNA"/>
</dbReference>
<proteinExistence type="predicted"/>
<name>A0AAW0VRG2_CHEQU</name>
<dbReference type="AlphaFoldDB" id="A0AAW0VRG2"/>
<gene>
    <name evidence="4" type="ORF">OTU49_014171</name>
</gene>
<evidence type="ECO:0000256" key="3">
    <source>
        <dbReference type="PROSITE-ProRule" id="PRU00023"/>
    </source>
</evidence>
<protein>
    <submittedName>
        <fullName evidence="4">Uncharacterized protein</fullName>
    </submittedName>
</protein>
<dbReference type="SUPFAM" id="SSF48403">
    <property type="entry name" value="Ankyrin repeat"/>
    <property type="match status" value="1"/>
</dbReference>
<comment type="caution">
    <text evidence="4">The sequence shown here is derived from an EMBL/GenBank/DDBJ whole genome shotgun (WGS) entry which is preliminary data.</text>
</comment>
<dbReference type="InterPro" id="IPR036770">
    <property type="entry name" value="Ankyrin_rpt-contain_sf"/>
</dbReference>
<evidence type="ECO:0000313" key="5">
    <source>
        <dbReference type="Proteomes" id="UP001445076"/>
    </source>
</evidence>
<sequence>GHIDCVKILLAATDPNCQDDNGWTPLHYAARCNHSGVLQVLLNDSRCDQSLPSKVKGKTALHIAAAAGHIDCVKILLAASDPNCQDDNGWTPLHYAARRNHSGVLQVLLNDSRCDQSLLSKAIGIVQKISFSLTKYSP</sequence>
<dbReference type="PANTHER" id="PTHR24198:SF165">
    <property type="entry name" value="ANKYRIN REPEAT-CONTAINING PROTEIN-RELATED"/>
    <property type="match status" value="1"/>
</dbReference>
<feature type="repeat" description="ANK" evidence="3">
    <location>
        <begin position="56"/>
        <end position="77"/>
    </location>
</feature>
<dbReference type="PANTHER" id="PTHR24198">
    <property type="entry name" value="ANKYRIN REPEAT AND PROTEIN KINASE DOMAIN-CONTAINING PROTEIN"/>
    <property type="match status" value="1"/>
</dbReference>
<keyword evidence="5" id="KW-1185">Reference proteome</keyword>
<feature type="non-terminal residue" evidence="4">
    <location>
        <position position="138"/>
    </location>
</feature>
<dbReference type="Gene3D" id="1.25.40.20">
    <property type="entry name" value="Ankyrin repeat-containing domain"/>
    <property type="match status" value="2"/>
</dbReference>